<evidence type="ECO:0000313" key="6">
    <source>
        <dbReference type="EMBL" id="TGG93327.1"/>
    </source>
</evidence>
<dbReference type="GO" id="GO:0003677">
    <property type="term" value="F:DNA binding"/>
    <property type="evidence" value="ECO:0007669"/>
    <property type="project" value="UniProtKB-KW"/>
</dbReference>
<evidence type="ECO:0000256" key="1">
    <source>
        <dbReference type="ARBA" id="ARBA00009437"/>
    </source>
</evidence>
<keyword evidence="4" id="KW-0804">Transcription</keyword>
<dbReference type="PRINTS" id="PR00039">
    <property type="entry name" value="HTHLYSR"/>
</dbReference>
<comment type="caution">
    <text evidence="6">The sequence shown here is derived from an EMBL/GenBank/DDBJ whole genome shotgun (WGS) entry which is preliminary data.</text>
</comment>
<gene>
    <name evidence="6" type="ORF">E4656_09740</name>
</gene>
<protein>
    <submittedName>
        <fullName evidence="6">LysR family transcriptional regulator</fullName>
    </submittedName>
</protein>
<dbReference type="Pfam" id="PF00126">
    <property type="entry name" value="HTH_1"/>
    <property type="match status" value="1"/>
</dbReference>
<dbReference type="PROSITE" id="PS50931">
    <property type="entry name" value="HTH_LYSR"/>
    <property type="match status" value="1"/>
</dbReference>
<proteinExistence type="inferred from homology"/>
<dbReference type="InterPro" id="IPR036390">
    <property type="entry name" value="WH_DNA-bd_sf"/>
</dbReference>
<sequence length="293" mass="32433">MDTELLKAFVAVTETGGFSAAGKLLHRTQSAVSLQIKRLEDRMGEALFRRTSRQVVLTPAGGRLLPYARHILKLHDEAIRVLGAESPETLIRLGITEEQAIAYLPHLLERFSREYPDVRIEVICEASSLLVRDFQDGLLDVVLAIRHTPTQSGQLLGREPLVWVASAEHPLPRRDPLHLALNPEGCIFRAHAFAALGREEIHWDVRFTSQSPTGINLPVQLGLAATVKTPRSIPRNCRIIGPEADLPALGHVETELHRSPSQTNNEAFNALCELLVGIVTHADNLEPMPLSMH</sequence>
<reference evidence="6 7" key="1">
    <citation type="submission" date="2019-04" db="EMBL/GenBank/DDBJ databases">
        <title>Natronospirillum operosus gen. nov., sp. nov., a haloalkaliphilic satellite isolated from decaying biomass of laboratory culture of cyanobacterium Geitlerinema sp. and proposal of Natronospirillaceae fam. nov. and Saccharospirillaceae fam. nov.</title>
        <authorList>
            <person name="Kevbrin V."/>
            <person name="Boltyanskaya Y."/>
            <person name="Koziaeva V."/>
            <person name="Grouzdev D.S."/>
            <person name="Park M."/>
            <person name="Cho J."/>
        </authorList>
    </citation>
    <scope>NUCLEOTIDE SEQUENCE [LARGE SCALE GENOMIC DNA]</scope>
    <source>
        <strain evidence="6 7">G-116</strain>
    </source>
</reference>
<feature type="domain" description="HTH lysR-type" evidence="5">
    <location>
        <begin position="1"/>
        <end position="58"/>
    </location>
</feature>
<keyword evidence="7" id="KW-1185">Reference proteome</keyword>
<dbReference type="AlphaFoldDB" id="A0A4Z0W7G7"/>
<comment type="similarity">
    <text evidence="1">Belongs to the LysR transcriptional regulatory family.</text>
</comment>
<dbReference type="InterPro" id="IPR005119">
    <property type="entry name" value="LysR_subst-bd"/>
</dbReference>
<evidence type="ECO:0000259" key="5">
    <source>
        <dbReference type="PROSITE" id="PS50931"/>
    </source>
</evidence>
<dbReference type="PANTHER" id="PTHR30579:SF7">
    <property type="entry name" value="HTH-TYPE TRANSCRIPTIONAL REGULATOR LRHA-RELATED"/>
    <property type="match status" value="1"/>
</dbReference>
<dbReference type="Pfam" id="PF03466">
    <property type="entry name" value="LysR_substrate"/>
    <property type="match status" value="1"/>
</dbReference>
<dbReference type="OrthoDB" id="5723059at2"/>
<evidence type="ECO:0000256" key="3">
    <source>
        <dbReference type="ARBA" id="ARBA00023125"/>
    </source>
</evidence>
<evidence type="ECO:0000313" key="7">
    <source>
        <dbReference type="Proteomes" id="UP000297475"/>
    </source>
</evidence>
<name>A0A4Z0W7G7_9GAMM</name>
<organism evidence="6 7">
    <name type="scientific">Natronospirillum operosum</name>
    <dbReference type="NCBI Taxonomy" id="2759953"/>
    <lineage>
        <taxon>Bacteria</taxon>
        <taxon>Pseudomonadati</taxon>
        <taxon>Pseudomonadota</taxon>
        <taxon>Gammaproteobacteria</taxon>
        <taxon>Oceanospirillales</taxon>
        <taxon>Natronospirillaceae</taxon>
        <taxon>Natronospirillum</taxon>
    </lineage>
</organism>
<keyword evidence="2" id="KW-0805">Transcription regulation</keyword>
<dbReference type="InterPro" id="IPR036388">
    <property type="entry name" value="WH-like_DNA-bd_sf"/>
</dbReference>
<dbReference type="Gene3D" id="1.10.10.10">
    <property type="entry name" value="Winged helix-like DNA-binding domain superfamily/Winged helix DNA-binding domain"/>
    <property type="match status" value="1"/>
</dbReference>
<evidence type="ECO:0000256" key="2">
    <source>
        <dbReference type="ARBA" id="ARBA00023015"/>
    </source>
</evidence>
<dbReference type="InterPro" id="IPR000847">
    <property type="entry name" value="LysR_HTH_N"/>
</dbReference>
<dbReference type="Gene3D" id="3.40.190.10">
    <property type="entry name" value="Periplasmic binding protein-like II"/>
    <property type="match status" value="2"/>
</dbReference>
<dbReference type="Proteomes" id="UP000297475">
    <property type="component" value="Unassembled WGS sequence"/>
</dbReference>
<dbReference type="EMBL" id="SRMF01000003">
    <property type="protein sequence ID" value="TGG93327.1"/>
    <property type="molecule type" value="Genomic_DNA"/>
</dbReference>
<accession>A0A4Z0W7G7</accession>
<dbReference type="InterPro" id="IPR050176">
    <property type="entry name" value="LTTR"/>
</dbReference>
<keyword evidence="3" id="KW-0238">DNA-binding</keyword>
<dbReference type="SUPFAM" id="SSF53850">
    <property type="entry name" value="Periplasmic binding protein-like II"/>
    <property type="match status" value="1"/>
</dbReference>
<dbReference type="FunFam" id="1.10.10.10:FF:000001">
    <property type="entry name" value="LysR family transcriptional regulator"/>
    <property type="match status" value="1"/>
</dbReference>
<dbReference type="GO" id="GO:0003700">
    <property type="term" value="F:DNA-binding transcription factor activity"/>
    <property type="evidence" value="ECO:0007669"/>
    <property type="project" value="InterPro"/>
</dbReference>
<evidence type="ECO:0000256" key="4">
    <source>
        <dbReference type="ARBA" id="ARBA00023163"/>
    </source>
</evidence>
<dbReference type="PANTHER" id="PTHR30579">
    <property type="entry name" value="TRANSCRIPTIONAL REGULATOR"/>
    <property type="match status" value="1"/>
</dbReference>
<dbReference type="SUPFAM" id="SSF46785">
    <property type="entry name" value="Winged helix' DNA-binding domain"/>
    <property type="match status" value="1"/>
</dbReference>
<dbReference type="RefSeq" id="WP_135483036.1">
    <property type="nucleotide sequence ID" value="NZ_SRMF01000003.1"/>
</dbReference>